<evidence type="ECO:0000256" key="2">
    <source>
        <dbReference type="ARBA" id="ARBA00022481"/>
    </source>
</evidence>
<evidence type="ECO:0000256" key="3">
    <source>
        <dbReference type="ARBA" id="ARBA00029447"/>
    </source>
</evidence>
<gene>
    <name evidence="9" type="primary">mcpT</name>
    <name evidence="9" type="ORF">GCM10007036_01340</name>
</gene>
<dbReference type="SMART" id="SM00304">
    <property type="entry name" value="HAMP"/>
    <property type="match status" value="3"/>
</dbReference>
<comment type="caution">
    <text evidence="9">The sequence shown here is derived from an EMBL/GenBank/DDBJ whole genome shotgun (WGS) entry which is preliminary data.</text>
</comment>
<dbReference type="PROSITE" id="PS51257">
    <property type="entry name" value="PROKAR_LIPOPROTEIN"/>
    <property type="match status" value="1"/>
</dbReference>
<dbReference type="Gene3D" id="6.10.340.10">
    <property type="match status" value="1"/>
</dbReference>
<dbReference type="CDD" id="cd11386">
    <property type="entry name" value="MCP_signal"/>
    <property type="match status" value="1"/>
</dbReference>
<dbReference type="Pfam" id="PF00015">
    <property type="entry name" value="MCPsignal"/>
    <property type="match status" value="1"/>
</dbReference>
<feature type="region of interest" description="Disordered" evidence="5">
    <location>
        <begin position="675"/>
        <end position="713"/>
    </location>
</feature>
<organism evidence="9 10">
    <name type="scientific">Alsobacter metallidurans</name>
    <dbReference type="NCBI Taxonomy" id="340221"/>
    <lineage>
        <taxon>Bacteria</taxon>
        <taxon>Pseudomonadati</taxon>
        <taxon>Pseudomonadota</taxon>
        <taxon>Alphaproteobacteria</taxon>
        <taxon>Hyphomicrobiales</taxon>
        <taxon>Alsobacteraceae</taxon>
        <taxon>Alsobacter</taxon>
    </lineage>
</organism>
<dbReference type="GO" id="GO:0006935">
    <property type="term" value="P:chemotaxis"/>
    <property type="evidence" value="ECO:0007669"/>
    <property type="project" value="TreeGrafter"/>
</dbReference>
<dbReference type="Pfam" id="PF00672">
    <property type="entry name" value="HAMP"/>
    <property type="match status" value="1"/>
</dbReference>
<evidence type="ECO:0000313" key="9">
    <source>
        <dbReference type="EMBL" id="GGH06850.1"/>
    </source>
</evidence>
<dbReference type="PANTHER" id="PTHR43531">
    <property type="entry name" value="PROTEIN ICFG"/>
    <property type="match status" value="1"/>
</dbReference>
<evidence type="ECO:0000259" key="7">
    <source>
        <dbReference type="PROSITE" id="PS50111"/>
    </source>
</evidence>
<keyword evidence="6" id="KW-0472">Membrane</keyword>
<dbReference type="SUPFAM" id="SSF158472">
    <property type="entry name" value="HAMP domain-like"/>
    <property type="match status" value="1"/>
</dbReference>
<feature type="domain" description="Methyl-accepting transducer" evidence="7">
    <location>
        <begin position="388"/>
        <end position="617"/>
    </location>
</feature>
<dbReference type="Gene3D" id="1.10.287.950">
    <property type="entry name" value="Methyl-accepting chemotaxis protein"/>
    <property type="match status" value="1"/>
</dbReference>
<dbReference type="InterPro" id="IPR004089">
    <property type="entry name" value="MCPsignal_dom"/>
</dbReference>
<dbReference type="Pfam" id="PF18947">
    <property type="entry name" value="HAMP_2"/>
    <property type="match status" value="1"/>
</dbReference>
<feature type="compositionally biased region" description="Low complexity" evidence="5">
    <location>
        <begin position="413"/>
        <end position="422"/>
    </location>
</feature>
<reference evidence="9" key="2">
    <citation type="submission" date="2020-09" db="EMBL/GenBank/DDBJ databases">
        <authorList>
            <person name="Sun Q."/>
            <person name="Zhou Y."/>
        </authorList>
    </citation>
    <scope>NUCLEOTIDE SEQUENCE</scope>
    <source>
        <strain evidence="9">CGMCC 1.12214</strain>
    </source>
</reference>
<feature type="transmembrane region" description="Helical" evidence="6">
    <location>
        <begin position="14"/>
        <end position="35"/>
    </location>
</feature>
<dbReference type="Proteomes" id="UP000603912">
    <property type="component" value="Unassembled WGS sequence"/>
</dbReference>
<dbReference type="InterPro" id="IPR003660">
    <property type="entry name" value="HAMP_dom"/>
</dbReference>
<sequence length="713" mass="74022">MIRFKDLSLRWKVLTAPVGLVLSLACLGAFSLYALDMTRDSFQDLAKGPIAQARIAGELQTAAWATHGRLYRLTATAANESDQAKIQASAAATLADLKALGEKVTATQATFAKEASETEALAKLDAAMKTYSKQGKNVADMADSDAGSSLMFMMNADRTFRTLEEITAKLATDAQARQTAGTAGINAIVDREMMLVMVVLALSALVGLVSAPMIARAISRPVIAMSRALEELAAGRHAQLEKDHRRDEIGSMAASYEVLAQALERRSHLEADKAQADIAVQQRSAAIAEIVREVATVVDAAVAGDFSARAQAANVDPDISKLVDGINAINTVVDRATRDIGGALEALAQGDLTHTVETSYQGRFGELAASLNETVARLSETVETIQSTSIDVAGAAREITSGADDLSKRTEDQASSLEQTAATTEELAASVKASAQSSAQAVRLSEEAALVAQDGGAIVTRAVDAMSRIEEASRRISDITTVIDDIAFQTNLLALNAAVEAARAGDAGKGFAVVASEVRTLAQRSSEAAKDITTLINSSDAEVADGVKLVRAAGDALGKIVDASQRVAATVSEISSAADEQANGIDEMSQAVAHMDDMTQQNAALAEESAASAQSLAGQIAQLNQLVATFRTRRGGLAAAYSAPAPAASRAAPAPATEPARLRKLAQDAFAKLAKPARPAAAARNAPPPAAPAPARARRAGGGAQPGAGWDEF</sequence>
<dbReference type="PROSITE" id="PS50111">
    <property type="entry name" value="CHEMOTAXIS_TRANSDUC_2"/>
    <property type="match status" value="1"/>
</dbReference>
<protein>
    <submittedName>
        <fullName evidence="9">Methyl-accepting chemotaxis protein</fullName>
    </submittedName>
</protein>
<reference evidence="9" key="1">
    <citation type="journal article" date="2014" name="Int. J. Syst. Evol. Microbiol.">
        <title>Complete genome sequence of Corynebacterium casei LMG S-19264T (=DSM 44701T), isolated from a smear-ripened cheese.</title>
        <authorList>
            <consortium name="US DOE Joint Genome Institute (JGI-PGF)"/>
            <person name="Walter F."/>
            <person name="Albersmeier A."/>
            <person name="Kalinowski J."/>
            <person name="Ruckert C."/>
        </authorList>
    </citation>
    <scope>NUCLEOTIDE SEQUENCE</scope>
    <source>
        <strain evidence="9">CGMCC 1.12214</strain>
    </source>
</reference>
<evidence type="ECO:0000259" key="8">
    <source>
        <dbReference type="PROSITE" id="PS50885"/>
    </source>
</evidence>
<evidence type="ECO:0000256" key="4">
    <source>
        <dbReference type="PROSITE-ProRule" id="PRU00284"/>
    </source>
</evidence>
<keyword evidence="2" id="KW-0488">Methylation</keyword>
<accession>A0A917I477</accession>
<evidence type="ECO:0000313" key="10">
    <source>
        <dbReference type="Proteomes" id="UP000603912"/>
    </source>
</evidence>
<dbReference type="RefSeq" id="WP_188515817.1">
    <property type="nucleotide sequence ID" value="NZ_BMES01000001.1"/>
</dbReference>
<evidence type="ECO:0000256" key="6">
    <source>
        <dbReference type="SAM" id="Phobius"/>
    </source>
</evidence>
<dbReference type="InterPro" id="IPR051310">
    <property type="entry name" value="MCP_chemotaxis"/>
</dbReference>
<dbReference type="SMART" id="SM00283">
    <property type="entry name" value="MA"/>
    <property type="match status" value="1"/>
</dbReference>
<keyword evidence="4" id="KW-0807">Transducer</keyword>
<dbReference type="GO" id="GO:0004888">
    <property type="term" value="F:transmembrane signaling receptor activity"/>
    <property type="evidence" value="ECO:0007669"/>
    <property type="project" value="TreeGrafter"/>
</dbReference>
<keyword evidence="10" id="KW-1185">Reference proteome</keyword>
<evidence type="ECO:0000256" key="5">
    <source>
        <dbReference type="SAM" id="MobiDB-lite"/>
    </source>
</evidence>
<dbReference type="PANTHER" id="PTHR43531:SF14">
    <property type="entry name" value="METHYL-ACCEPTING CHEMOTAXIS PROTEIN I-RELATED"/>
    <property type="match status" value="1"/>
</dbReference>
<name>A0A917I477_9HYPH</name>
<dbReference type="EMBL" id="BMES01000001">
    <property type="protein sequence ID" value="GGH06850.1"/>
    <property type="molecule type" value="Genomic_DNA"/>
</dbReference>
<proteinExistence type="inferred from homology"/>
<evidence type="ECO:0000256" key="1">
    <source>
        <dbReference type="ARBA" id="ARBA00004370"/>
    </source>
</evidence>
<feature type="domain" description="HAMP" evidence="8">
    <location>
        <begin position="331"/>
        <end position="383"/>
    </location>
</feature>
<dbReference type="GO" id="GO:0005886">
    <property type="term" value="C:plasma membrane"/>
    <property type="evidence" value="ECO:0007669"/>
    <property type="project" value="TreeGrafter"/>
</dbReference>
<comment type="subcellular location">
    <subcellularLocation>
        <location evidence="1">Membrane</location>
    </subcellularLocation>
</comment>
<feature type="domain" description="HAMP" evidence="8">
    <location>
        <begin position="216"/>
        <end position="268"/>
    </location>
</feature>
<dbReference type="PROSITE" id="PS50885">
    <property type="entry name" value="HAMP"/>
    <property type="match status" value="2"/>
</dbReference>
<dbReference type="AlphaFoldDB" id="A0A917I477"/>
<keyword evidence="6" id="KW-1133">Transmembrane helix</keyword>
<dbReference type="FunFam" id="1.10.287.950:FF:000001">
    <property type="entry name" value="Methyl-accepting chemotaxis sensory transducer"/>
    <property type="match status" value="1"/>
</dbReference>
<dbReference type="CDD" id="cd06225">
    <property type="entry name" value="HAMP"/>
    <property type="match status" value="1"/>
</dbReference>
<feature type="compositionally biased region" description="Low complexity" evidence="5">
    <location>
        <begin position="675"/>
        <end position="685"/>
    </location>
</feature>
<feature type="region of interest" description="Disordered" evidence="5">
    <location>
        <begin position="402"/>
        <end position="422"/>
    </location>
</feature>
<dbReference type="SUPFAM" id="SSF58104">
    <property type="entry name" value="Methyl-accepting chemotaxis protein (MCP) signaling domain"/>
    <property type="match status" value="1"/>
</dbReference>
<keyword evidence="6" id="KW-0812">Transmembrane</keyword>
<comment type="similarity">
    <text evidence="3">Belongs to the methyl-accepting chemotaxis (MCP) protein family.</text>
</comment>
<dbReference type="GO" id="GO:0007165">
    <property type="term" value="P:signal transduction"/>
    <property type="evidence" value="ECO:0007669"/>
    <property type="project" value="UniProtKB-KW"/>
</dbReference>
<feature type="transmembrane region" description="Helical" evidence="6">
    <location>
        <begin position="194"/>
        <end position="215"/>
    </location>
</feature>